<protein>
    <submittedName>
        <fullName evidence="10">Iron ABC transporter permease</fullName>
    </submittedName>
</protein>
<feature type="transmembrane region" description="Helical" evidence="8">
    <location>
        <begin position="203"/>
        <end position="228"/>
    </location>
</feature>
<keyword evidence="5 8" id="KW-0812">Transmembrane</keyword>
<dbReference type="CDD" id="cd06261">
    <property type="entry name" value="TM_PBP2"/>
    <property type="match status" value="2"/>
</dbReference>
<feature type="transmembrane region" description="Helical" evidence="8">
    <location>
        <begin position="173"/>
        <end position="197"/>
    </location>
</feature>
<evidence type="ECO:0000259" key="9">
    <source>
        <dbReference type="PROSITE" id="PS50928"/>
    </source>
</evidence>
<comment type="caution">
    <text evidence="10">The sequence shown here is derived from an EMBL/GenBank/DDBJ whole genome shotgun (WGS) entry which is preliminary data.</text>
</comment>
<organism evidence="10 11">
    <name type="scientific">Salarchaeum japonicum</name>
    <dbReference type="NCBI Taxonomy" id="555573"/>
    <lineage>
        <taxon>Archaea</taxon>
        <taxon>Methanobacteriati</taxon>
        <taxon>Methanobacteriota</taxon>
        <taxon>Stenosarchaea group</taxon>
        <taxon>Halobacteria</taxon>
        <taxon>Halobacteriales</taxon>
        <taxon>Halobacteriaceae</taxon>
    </lineage>
</organism>
<keyword evidence="6 8" id="KW-1133">Transmembrane helix</keyword>
<comment type="similarity">
    <text evidence="8">Belongs to the binding-protein-dependent transport system permease family.</text>
</comment>
<evidence type="ECO:0000313" key="10">
    <source>
        <dbReference type="EMBL" id="GAA0650141.1"/>
    </source>
</evidence>
<dbReference type="Pfam" id="PF00528">
    <property type="entry name" value="BPD_transp_1"/>
    <property type="match status" value="2"/>
</dbReference>
<feature type="transmembrane region" description="Helical" evidence="8">
    <location>
        <begin position="497"/>
        <end position="516"/>
    </location>
</feature>
<dbReference type="RefSeq" id="WP_227261180.1">
    <property type="nucleotide sequence ID" value="NZ_BAAADU010000002.1"/>
</dbReference>
<dbReference type="EMBL" id="BAAADU010000002">
    <property type="protein sequence ID" value="GAA0650141.1"/>
    <property type="molecule type" value="Genomic_DNA"/>
</dbReference>
<feature type="transmembrane region" description="Helical" evidence="8">
    <location>
        <begin position="550"/>
        <end position="569"/>
    </location>
</feature>
<feature type="transmembrane region" description="Helical" evidence="8">
    <location>
        <begin position="20"/>
        <end position="41"/>
    </location>
</feature>
<dbReference type="SUPFAM" id="SSF161098">
    <property type="entry name" value="MetI-like"/>
    <property type="match status" value="2"/>
</dbReference>
<dbReference type="InterPro" id="IPR000515">
    <property type="entry name" value="MetI-like"/>
</dbReference>
<feature type="transmembrane region" description="Helical" evidence="8">
    <location>
        <begin position="374"/>
        <end position="400"/>
    </location>
</feature>
<dbReference type="PANTHER" id="PTHR43357:SF4">
    <property type="entry name" value="INNER MEMBRANE ABC TRANSPORTER PERMEASE PROTEIN YDCV"/>
    <property type="match status" value="1"/>
</dbReference>
<dbReference type="GeneID" id="68571755"/>
<dbReference type="GO" id="GO:0055085">
    <property type="term" value="P:transmembrane transport"/>
    <property type="evidence" value="ECO:0007669"/>
    <property type="project" value="InterPro"/>
</dbReference>
<evidence type="ECO:0000256" key="7">
    <source>
        <dbReference type="ARBA" id="ARBA00023136"/>
    </source>
</evidence>
<evidence type="ECO:0000256" key="8">
    <source>
        <dbReference type="RuleBase" id="RU363032"/>
    </source>
</evidence>
<evidence type="ECO:0000256" key="3">
    <source>
        <dbReference type="ARBA" id="ARBA00022475"/>
    </source>
</evidence>
<evidence type="ECO:0000256" key="2">
    <source>
        <dbReference type="ARBA" id="ARBA00022448"/>
    </source>
</evidence>
<feature type="domain" description="ABC transmembrane type-1" evidence="9">
    <location>
        <begin position="135"/>
        <end position="338"/>
    </location>
</feature>
<dbReference type="Gene3D" id="1.10.3720.10">
    <property type="entry name" value="MetI-like"/>
    <property type="match status" value="2"/>
</dbReference>
<dbReference type="PANTHER" id="PTHR43357">
    <property type="entry name" value="INNER MEMBRANE ABC TRANSPORTER PERMEASE PROTEIN YDCV"/>
    <property type="match status" value="1"/>
</dbReference>
<dbReference type="GO" id="GO:0005886">
    <property type="term" value="C:plasma membrane"/>
    <property type="evidence" value="ECO:0007669"/>
    <property type="project" value="UniProtKB-SubCell"/>
</dbReference>
<feature type="transmembrane region" description="Helical" evidence="8">
    <location>
        <begin position="603"/>
        <end position="627"/>
    </location>
</feature>
<evidence type="ECO:0000256" key="5">
    <source>
        <dbReference type="ARBA" id="ARBA00022692"/>
    </source>
</evidence>
<feature type="transmembrane region" description="Helical" evidence="8">
    <location>
        <begin position="430"/>
        <end position="452"/>
    </location>
</feature>
<evidence type="ECO:0000256" key="6">
    <source>
        <dbReference type="ARBA" id="ARBA00022989"/>
    </source>
</evidence>
<keyword evidence="4" id="KW-0997">Cell inner membrane</keyword>
<evidence type="ECO:0000256" key="4">
    <source>
        <dbReference type="ARBA" id="ARBA00022519"/>
    </source>
</evidence>
<name>A0AAV3T112_9EURY</name>
<dbReference type="InterPro" id="IPR035906">
    <property type="entry name" value="MetI-like_sf"/>
</dbReference>
<feature type="domain" description="ABC transmembrane type-1" evidence="9">
    <location>
        <begin position="426"/>
        <end position="624"/>
    </location>
</feature>
<feature type="transmembrane region" description="Helical" evidence="8">
    <location>
        <begin position="319"/>
        <end position="339"/>
    </location>
</feature>
<comment type="subcellular location">
    <subcellularLocation>
        <location evidence="1">Cell inner membrane</location>
        <topology evidence="1">Multi-pass membrane protein</topology>
    </subcellularLocation>
    <subcellularLocation>
        <location evidence="8">Cell membrane</location>
        <topology evidence="8">Multi-pass membrane protein</topology>
    </subcellularLocation>
</comment>
<feature type="transmembrane region" description="Helical" evidence="8">
    <location>
        <begin position="464"/>
        <end position="485"/>
    </location>
</feature>
<keyword evidence="11" id="KW-1185">Reference proteome</keyword>
<gene>
    <name evidence="10" type="ORF">GCM10009019_11170</name>
</gene>
<accession>A0AAV3T112</accession>
<feature type="transmembrane region" description="Helical" evidence="8">
    <location>
        <begin position="271"/>
        <end position="299"/>
    </location>
</feature>
<dbReference type="Proteomes" id="UP001500194">
    <property type="component" value="Unassembled WGS sequence"/>
</dbReference>
<keyword evidence="2 8" id="KW-0813">Transport</keyword>
<keyword evidence="3" id="KW-1003">Cell membrane</keyword>
<dbReference type="PROSITE" id="PS50928">
    <property type="entry name" value="ABC_TM1"/>
    <property type="match status" value="2"/>
</dbReference>
<dbReference type="AlphaFoldDB" id="A0AAV3T112"/>
<reference evidence="10 11" key="1">
    <citation type="journal article" date="2019" name="Int. J. Syst. Evol. Microbiol.">
        <title>The Global Catalogue of Microorganisms (GCM) 10K type strain sequencing project: providing services to taxonomists for standard genome sequencing and annotation.</title>
        <authorList>
            <consortium name="The Broad Institute Genomics Platform"/>
            <consortium name="The Broad Institute Genome Sequencing Center for Infectious Disease"/>
            <person name="Wu L."/>
            <person name="Ma J."/>
        </authorList>
    </citation>
    <scope>NUCLEOTIDE SEQUENCE [LARGE SCALE GENOMIC DNA]</scope>
    <source>
        <strain evidence="10 11">JCM 16327</strain>
    </source>
</reference>
<evidence type="ECO:0000256" key="1">
    <source>
        <dbReference type="ARBA" id="ARBA00004429"/>
    </source>
</evidence>
<feature type="transmembrane region" description="Helical" evidence="8">
    <location>
        <begin position="139"/>
        <end position="161"/>
    </location>
</feature>
<evidence type="ECO:0000313" key="11">
    <source>
        <dbReference type="Proteomes" id="UP001500194"/>
    </source>
</evidence>
<sequence>MDKRVGAPDSEQLAPTPARALLLATGLATLLVLLVVFYYPVWTVFENAVLRDGYGVFSALADPLAAVTPDVLLGVLSDPFFLGAAHTLFEAPLRVPGDAAAWTVEFLATARPALVSRPPFVVLVHEAGNVEFGLFGFTAYQAVLSTVLSVLLGVPGAWVLARFEFPGRSTLKSLTILPFVLPSIMVVAGFVATFGTFGTVNDVLAWLGFGRVEMLYTLELVVLAHAFYNAPLVTRMVGTAWENVNANAVETARSLGAGRVRSFTDVVLPQLVPALAASALLTFVFTFMTFPIVLGLGGLRLATVEVWLYASVNQLDYETAAALGTLETAFSLFFMYVYLRYEARRASSGTGKPLPRARLFSADTLRDWLSRAGIAAYGLVIVVVFVLPLASMVLASVGGLDDPTLEWWRLLVERQGGSRTEPSVAVWNSLLFGLGALAVALPMGVVVAAFSTRGGRLRKLGDTVLMAPIAVSGVVVGFGLLQGLVFGVDIGSYRVSVVGPAVVVMAHAVAGYPFVVRNVAPMLADLDDRLVEAARSLGADRARALWDVELPLVWPGVVAGAAFAFAISIGEFDSTVILAGENTYTMPVALKRFLVDRTAGPSIGPAAAMGTVLLVVTAVSFVVIDYVGGRYRP</sequence>
<keyword evidence="7 8" id="KW-0472">Membrane</keyword>
<proteinExistence type="inferred from homology"/>